<keyword evidence="4" id="KW-1185">Reference proteome</keyword>
<evidence type="ECO:0000256" key="2">
    <source>
        <dbReference type="SAM" id="Phobius"/>
    </source>
</evidence>
<evidence type="ECO:0000313" key="3">
    <source>
        <dbReference type="EMBL" id="KAK0390091.1"/>
    </source>
</evidence>
<evidence type="ECO:0000313" key="4">
    <source>
        <dbReference type="Proteomes" id="UP001175261"/>
    </source>
</evidence>
<organism evidence="3 4">
    <name type="scientific">Sarocladium strictum</name>
    <name type="common">Black bundle disease fungus</name>
    <name type="synonym">Acremonium strictum</name>
    <dbReference type="NCBI Taxonomy" id="5046"/>
    <lineage>
        <taxon>Eukaryota</taxon>
        <taxon>Fungi</taxon>
        <taxon>Dikarya</taxon>
        <taxon>Ascomycota</taxon>
        <taxon>Pezizomycotina</taxon>
        <taxon>Sordariomycetes</taxon>
        <taxon>Hypocreomycetidae</taxon>
        <taxon>Hypocreales</taxon>
        <taxon>Sarocladiaceae</taxon>
        <taxon>Sarocladium</taxon>
    </lineage>
</organism>
<dbReference type="EMBL" id="JAPDFR010000002">
    <property type="protein sequence ID" value="KAK0390091.1"/>
    <property type="molecule type" value="Genomic_DNA"/>
</dbReference>
<feature type="region of interest" description="Disordered" evidence="1">
    <location>
        <begin position="281"/>
        <end position="312"/>
    </location>
</feature>
<name>A0AA39LA02_SARSR</name>
<protein>
    <submittedName>
        <fullName evidence="3">Uncharacterized protein</fullName>
    </submittedName>
</protein>
<gene>
    <name evidence="3" type="ORF">NLU13_3664</name>
</gene>
<dbReference type="AlphaFoldDB" id="A0AA39LA02"/>
<dbReference type="Proteomes" id="UP001175261">
    <property type="component" value="Unassembled WGS sequence"/>
</dbReference>
<accession>A0AA39LA02</accession>
<feature type="transmembrane region" description="Helical" evidence="2">
    <location>
        <begin position="478"/>
        <end position="499"/>
    </location>
</feature>
<evidence type="ECO:0000256" key="1">
    <source>
        <dbReference type="SAM" id="MobiDB-lite"/>
    </source>
</evidence>
<sequence>MAKDSKVEVIMFENSTSWPDDLMKKPEGGRSLSLVGRAFPHNFKLKPTRTNTNDGELCEVMLLSGITTKLIVAKVDVEFTLSFSEALNSYAALHSHFQTGQSFVTPKKNIIQHYAPDLLKNFTAAAMSSTTQEREDLTLHTERNFGKTLVRIMLAGRDPWKISEERKKARLESLETAAASQTGEMPTRTIAAAPASTTGPPELSAEDVAAVNEAKSKVLNLVGAQAELADTPLYKLVSIPFEELEDLPSPFTEKELSDLARAAQKQILEAAVASPALEIKIPRVNPGGGEEEEEEEEGSTVQTKRRESEQPRVLHPNMTAEKAAKILALLDEFEESRPVGGVTGPPPSPTDPAVMALEADIASILTAATPSSKPEEEERGPRGLSSLMDPLTGEVHKFHDSMDDVDDAEPSSSAWAVPEHPEYAWWTTRDEEQAKPKVEISDEVKALLNSRIRVGPQILAPRGEECTSIDCGMHKTDLAIMLIAFITIGIVLIFALIYFPLKFGPRAWRAAKGKLCGRTTATTTTRQCGGGSGDAATPDDLESQSSFGSTVELIKKPTKAVRFAQV</sequence>
<comment type="caution">
    <text evidence="3">The sequence shown here is derived from an EMBL/GenBank/DDBJ whole genome shotgun (WGS) entry which is preliminary data.</text>
</comment>
<proteinExistence type="predicted"/>
<reference evidence="3" key="1">
    <citation type="submission" date="2022-10" db="EMBL/GenBank/DDBJ databases">
        <title>Determination and structural analysis of whole genome sequence of Sarocladium strictum F4-1.</title>
        <authorList>
            <person name="Hu L."/>
            <person name="Jiang Y."/>
        </authorList>
    </citation>
    <scope>NUCLEOTIDE SEQUENCE</scope>
    <source>
        <strain evidence="3">F4-1</strain>
    </source>
</reference>
<keyword evidence="2" id="KW-0472">Membrane</keyword>
<feature type="compositionally biased region" description="Acidic residues" evidence="1">
    <location>
        <begin position="289"/>
        <end position="298"/>
    </location>
</feature>
<keyword evidence="2" id="KW-0812">Transmembrane</keyword>
<keyword evidence="2" id="KW-1133">Transmembrane helix</keyword>
<feature type="region of interest" description="Disordered" evidence="1">
    <location>
        <begin position="522"/>
        <end position="544"/>
    </location>
</feature>
<feature type="region of interest" description="Disordered" evidence="1">
    <location>
        <begin position="366"/>
        <end position="389"/>
    </location>
</feature>